<name>A0ABW3WA87_9RHOO</name>
<feature type="chain" id="PRO_5045772352" evidence="4">
    <location>
        <begin position="21"/>
        <end position="125"/>
    </location>
</feature>
<comment type="caution">
    <text evidence="6">The sequence shown here is derived from an EMBL/GenBank/DDBJ whole genome shotgun (WGS) entry which is preliminary data.</text>
</comment>
<dbReference type="Proteomes" id="UP001597158">
    <property type="component" value="Unassembled WGS sequence"/>
</dbReference>
<keyword evidence="2" id="KW-0479">Metal-binding</keyword>
<dbReference type="EMBL" id="JBHTMC010000002">
    <property type="protein sequence ID" value="MFD1262153.1"/>
    <property type="molecule type" value="Genomic_DNA"/>
</dbReference>
<evidence type="ECO:0000256" key="1">
    <source>
        <dbReference type="ARBA" id="ARBA00022617"/>
    </source>
</evidence>
<evidence type="ECO:0000256" key="4">
    <source>
        <dbReference type="SAM" id="SignalP"/>
    </source>
</evidence>
<organism evidence="6 7">
    <name type="scientific">Thauera mechernichensis</name>
    <dbReference type="NCBI Taxonomy" id="82788"/>
    <lineage>
        <taxon>Bacteria</taxon>
        <taxon>Pseudomonadati</taxon>
        <taxon>Pseudomonadota</taxon>
        <taxon>Betaproteobacteria</taxon>
        <taxon>Rhodocyclales</taxon>
        <taxon>Zoogloeaceae</taxon>
        <taxon>Thauera</taxon>
    </lineage>
</organism>
<keyword evidence="4" id="KW-0732">Signal</keyword>
<evidence type="ECO:0000313" key="6">
    <source>
        <dbReference type="EMBL" id="MFD1262153.1"/>
    </source>
</evidence>
<feature type="signal peptide" evidence="4">
    <location>
        <begin position="1"/>
        <end position="20"/>
    </location>
</feature>
<dbReference type="InterPro" id="IPR036909">
    <property type="entry name" value="Cyt_c-like_dom_sf"/>
</dbReference>
<proteinExistence type="predicted"/>
<evidence type="ECO:0000313" key="7">
    <source>
        <dbReference type="Proteomes" id="UP001597158"/>
    </source>
</evidence>
<reference evidence="7" key="1">
    <citation type="journal article" date="2019" name="Int. J. Syst. Evol. Microbiol.">
        <title>The Global Catalogue of Microorganisms (GCM) 10K type strain sequencing project: providing services to taxonomists for standard genome sequencing and annotation.</title>
        <authorList>
            <consortium name="The Broad Institute Genomics Platform"/>
            <consortium name="The Broad Institute Genome Sequencing Center for Infectious Disease"/>
            <person name="Wu L."/>
            <person name="Ma J."/>
        </authorList>
    </citation>
    <scope>NUCLEOTIDE SEQUENCE [LARGE SCALE GENOMIC DNA]</scope>
    <source>
        <strain evidence="7">CCUG 48884</strain>
    </source>
</reference>
<protein>
    <submittedName>
        <fullName evidence="6">C-type cytochrome</fullName>
    </submittedName>
</protein>
<dbReference type="Gene3D" id="1.10.760.10">
    <property type="entry name" value="Cytochrome c-like domain"/>
    <property type="match status" value="1"/>
</dbReference>
<keyword evidence="7" id="KW-1185">Reference proteome</keyword>
<keyword evidence="3" id="KW-0408">Iron</keyword>
<accession>A0ABW3WA87</accession>
<dbReference type="RefSeq" id="WP_277831774.1">
    <property type="nucleotide sequence ID" value="NZ_JARQZE010000003.1"/>
</dbReference>
<evidence type="ECO:0000256" key="3">
    <source>
        <dbReference type="ARBA" id="ARBA00023004"/>
    </source>
</evidence>
<dbReference type="SUPFAM" id="SSF46626">
    <property type="entry name" value="Cytochrome c"/>
    <property type="match status" value="1"/>
</dbReference>
<dbReference type="InterPro" id="IPR009056">
    <property type="entry name" value="Cyt_c-like_dom"/>
</dbReference>
<dbReference type="Pfam" id="PF13442">
    <property type="entry name" value="Cytochrome_CBB3"/>
    <property type="match status" value="1"/>
</dbReference>
<evidence type="ECO:0000256" key="2">
    <source>
        <dbReference type="ARBA" id="ARBA00022723"/>
    </source>
</evidence>
<keyword evidence="1" id="KW-0349">Heme</keyword>
<feature type="domain" description="Cytochrome c" evidence="5">
    <location>
        <begin position="51"/>
        <end position="119"/>
    </location>
</feature>
<evidence type="ECO:0000259" key="5">
    <source>
        <dbReference type="Pfam" id="PF13442"/>
    </source>
</evidence>
<sequence>MKTYHLTPIAMALITTSVLAFNAVLPEAPAAEEVVVEAAGGPPFKLDDSARIAAGKARYQSGCADFCHGHEPALFIDRQGLDPEYVYNTIRDGGRGATPMPPWGDVFSPEEIWELVAYLKSLGKW</sequence>
<gene>
    <name evidence="6" type="ORF">ACFQ4M_01075</name>
</gene>